<evidence type="ECO:0000313" key="2">
    <source>
        <dbReference type="Proteomes" id="UP000232722"/>
    </source>
</evidence>
<reference evidence="1 2" key="2">
    <citation type="submission" date="2017-09" db="EMBL/GenBank/DDBJ databases">
        <title>Extensive intraspecific genome diversity in a model arbuscular mycorrhizal fungus.</title>
        <authorList>
            <person name="Chen E.C."/>
            <person name="Morin E."/>
            <person name="Beaudet D."/>
            <person name="Noel J."/>
            <person name="Ndikumana S."/>
            <person name="Charron P."/>
            <person name="St-Onge C."/>
            <person name="Giorgi J."/>
            <person name="Grigoriev I.V."/>
            <person name="Roux C."/>
            <person name="Martin F.M."/>
            <person name="Corradi N."/>
        </authorList>
    </citation>
    <scope>NUCLEOTIDE SEQUENCE [LARGE SCALE GENOMIC DNA]</scope>
    <source>
        <strain evidence="1 2">A5</strain>
    </source>
</reference>
<evidence type="ECO:0000313" key="1">
    <source>
        <dbReference type="EMBL" id="PKB91676.1"/>
    </source>
</evidence>
<organism evidence="1 2">
    <name type="scientific">Rhizophagus irregularis</name>
    <dbReference type="NCBI Taxonomy" id="588596"/>
    <lineage>
        <taxon>Eukaryota</taxon>
        <taxon>Fungi</taxon>
        <taxon>Fungi incertae sedis</taxon>
        <taxon>Mucoromycota</taxon>
        <taxon>Glomeromycotina</taxon>
        <taxon>Glomeromycetes</taxon>
        <taxon>Glomerales</taxon>
        <taxon>Glomeraceae</taxon>
        <taxon>Rhizophagus</taxon>
    </lineage>
</organism>
<comment type="caution">
    <text evidence="1">The sequence shown here is derived from an EMBL/GenBank/DDBJ whole genome shotgun (WGS) entry which is preliminary data.</text>
</comment>
<gene>
    <name evidence="1" type="ORF">RhiirA5_448056</name>
</gene>
<feature type="non-terminal residue" evidence="1">
    <location>
        <position position="114"/>
    </location>
</feature>
<accession>A0A2N0NAS9</accession>
<proteinExistence type="predicted"/>
<reference evidence="1 2" key="1">
    <citation type="submission" date="2016-04" db="EMBL/GenBank/DDBJ databases">
        <title>Genome analyses suggest a sexual origin of heterokaryosis in a supposedly ancient asexual fungus.</title>
        <authorList>
            <person name="Ropars J."/>
            <person name="Sedzielewska K."/>
            <person name="Noel J."/>
            <person name="Charron P."/>
            <person name="Farinelli L."/>
            <person name="Marton T."/>
            <person name="Kruger M."/>
            <person name="Pelin A."/>
            <person name="Brachmann A."/>
            <person name="Corradi N."/>
        </authorList>
    </citation>
    <scope>NUCLEOTIDE SEQUENCE [LARGE SCALE GENOMIC DNA]</scope>
    <source>
        <strain evidence="1 2">A5</strain>
    </source>
</reference>
<protein>
    <submittedName>
        <fullName evidence="1">Uncharacterized protein</fullName>
    </submittedName>
</protein>
<sequence length="114" mass="13632">MPHWIKRLEELETVVYLFKIPRSENDWLNESLKFLRDDSKKLNQISSFFNHLNNNISNVNQECWKLIKELSNADDFISFLEEIVEHDIKNLINDEDDHSDERLLQEDTVSSLIQ</sequence>
<name>A0A2N0NAS9_9GLOM</name>
<dbReference type="EMBL" id="LLXJ01014282">
    <property type="protein sequence ID" value="PKB91676.1"/>
    <property type="molecule type" value="Genomic_DNA"/>
</dbReference>
<dbReference type="Proteomes" id="UP000232722">
    <property type="component" value="Unassembled WGS sequence"/>
</dbReference>
<dbReference type="AlphaFoldDB" id="A0A2N0NAS9"/>